<name>A0A2P5AI54_PARAD</name>
<proteinExistence type="predicted"/>
<protein>
    <submittedName>
        <fullName evidence="1">Uncharacterized protein</fullName>
    </submittedName>
</protein>
<sequence>MIAKQGWRILSCSNSLMSKIVKGKYFPNSSFLSITVGSALSFGRDFSKLGLCWWVGNSVEIKVFHDTWIPRPFTFRPVMPKTDVTKEYRVFYLLDESGGGWKHELVNTTFLPLDCDFIFKIPLNFHHPTDQFV</sequence>
<dbReference type="STRING" id="3476.A0A2P5AI54"/>
<evidence type="ECO:0000313" key="2">
    <source>
        <dbReference type="Proteomes" id="UP000237105"/>
    </source>
</evidence>
<dbReference type="Proteomes" id="UP000237105">
    <property type="component" value="Unassembled WGS sequence"/>
</dbReference>
<keyword evidence="2" id="KW-1185">Reference proteome</keyword>
<evidence type="ECO:0000313" key="1">
    <source>
        <dbReference type="EMBL" id="PON36222.1"/>
    </source>
</evidence>
<comment type="caution">
    <text evidence="1">The sequence shown here is derived from an EMBL/GenBank/DDBJ whole genome shotgun (WGS) entry which is preliminary data.</text>
</comment>
<dbReference type="AlphaFoldDB" id="A0A2P5AI54"/>
<dbReference type="EMBL" id="JXTB01000578">
    <property type="protein sequence ID" value="PON36222.1"/>
    <property type="molecule type" value="Genomic_DNA"/>
</dbReference>
<organism evidence="1 2">
    <name type="scientific">Parasponia andersonii</name>
    <name type="common">Sponia andersonii</name>
    <dbReference type="NCBI Taxonomy" id="3476"/>
    <lineage>
        <taxon>Eukaryota</taxon>
        <taxon>Viridiplantae</taxon>
        <taxon>Streptophyta</taxon>
        <taxon>Embryophyta</taxon>
        <taxon>Tracheophyta</taxon>
        <taxon>Spermatophyta</taxon>
        <taxon>Magnoliopsida</taxon>
        <taxon>eudicotyledons</taxon>
        <taxon>Gunneridae</taxon>
        <taxon>Pentapetalae</taxon>
        <taxon>rosids</taxon>
        <taxon>fabids</taxon>
        <taxon>Rosales</taxon>
        <taxon>Cannabaceae</taxon>
        <taxon>Parasponia</taxon>
    </lineage>
</organism>
<gene>
    <name evidence="1" type="ORF">PanWU01x14_330230</name>
</gene>
<dbReference type="OrthoDB" id="1929473at2759"/>
<accession>A0A2P5AI54</accession>
<reference evidence="2" key="1">
    <citation type="submission" date="2016-06" db="EMBL/GenBank/DDBJ databases">
        <title>Parallel loss of symbiosis genes in relatives of nitrogen-fixing non-legume Parasponia.</title>
        <authorList>
            <person name="Van Velzen R."/>
            <person name="Holmer R."/>
            <person name="Bu F."/>
            <person name="Rutten L."/>
            <person name="Van Zeijl A."/>
            <person name="Liu W."/>
            <person name="Santuari L."/>
            <person name="Cao Q."/>
            <person name="Sharma T."/>
            <person name="Shen D."/>
            <person name="Roswanjaya Y."/>
            <person name="Wardhani T."/>
            <person name="Kalhor M.S."/>
            <person name="Jansen J."/>
            <person name="Van den Hoogen J."/>
            <person name="Gungor B."/>
            <person name="Hartog M."/>
            <person name="Hontelez J."/>
            <person name="Verver J."/>
            <person name="Yang W.-C."/>
            <person name="Schijlen E."/>
            <person name="Repin R."/>
            <person name="Schilthuizen M."/>
            <person name="Schranz E."/>
            <person name="Heidstra R."/>
            <person name="Miyata K."/>
            <person name="Fedorova E."/>
            <person name="Kohlen W."/>
            <person name="Bisseling T."/>
            <person name="Smit S."/>
            <person name="Geurts R."/>
        </authorList>
    </citation>
    <scope>NUCLEOTIDE SEQUENCE [LARGE SCALE GENOMIC DNA]</scope>
    <source>
        <strain evidence="2">cv. WU1-14</strain>
    </source>
</reference>